<evidence type="ECO:0000256" key="8">
    <source>
        <dbReference type="ARBA" id="ARBA00022723"/>
    </source>
</evidence>
<evidence type="ECO:0000256" key="2">
    <source>
        <dbReference type="ARBA" id="ARBA00010765"/>
    </source>
</evidence>
<gene>
    <name evidence="13" type="primary">bioB</name>
    <name evidence="16" type="ORF">BN1224_DC9_CL_00680</name>
</gene>
<dbReference type="AlphaFoldDB" id="A0A0F7WXS0"/>
<comment type="subunit">
    <text evidence="13">Homodimer.</text>
</comment>
<dbReference type="NCBIfam" id="TIGR00433">
    <property type="entry name" value="bioB"/>
    <property type="match status" value="1"/>
</dbReference>
<keyword evidence="7 13" id="KW-0001">2Fe-2S</keyword>
<dbReference type="SFLD" id="SFLDG01278">
    <property type="entry name" value="biotin_synthase_like"/>
    <property type="match status" value="1"/>
</dbReference>
<dbReference type="InterPro" id="IPR024177">
    <property type="entry name" value="Biotin_synthase"/>
</dbReference>
<evidence type="ECO:0000256" key="7">
    <source>
        <dbReference type="ARBA" id="ARBA00022714"/>
    </source>
</evidence>
<name>A0A0F7WXS0_CHLPN</name>
<evidence type="ECO:0000256" key="10">
    <source>
        <dbReference type="ARBA" id="ARBA00023004"/>
    </source>
</evidence>
<evidence type="ECO:0000256" key="6">
    <source>
        <dbReference type="ARBA" id="ARBA00022691"/>
    </source>
</evidence>
<feature type="binding site" evidence="13 14">
    <location>
        <position position="98"/>
    </location>
    <ligand>
        <name>[2Fe-2S] cluster</name>
        <dbReference type="ChEBI" id="CHEBI:190135"/>
    </ligand>
</feature>
<dbReference type="InterPro" id="IPR007197">
    <property type="entry name" value="rSAM"/>
</dbReference>
<dbReference type="UniPathway" id="UPA00078">
    <property type="reaction ID" value="UER00162"/>
</dbReference>
<evidence type="ECO:0000256" key="4">
    <source>
        <dbReference type="ARBA" id="ARBA00022485"/>
    </source>
</evidence>
<evidence type="ECO:0000256" key="1">
    <source>
        <dbReference type="ARBA" id="ARBA00004942"/>
    </source>
</evidence>
<evidence type="ECO:0000256" key="14">
    <source>
        <dbReference type="PIRSR" id="PIRSR001619-1"/>
    </source>
</evidence>
<dbReference type="Pfam" id="PF06968">
    <property type="entry name" value="BATS"/>
    <property type="match status" value="1"/>
</dbReference>
<evidence type="ECO:0000256" key="11">
    <source>
        <dbReference type="ARBA" id="ARBA00023014"/>
    </source>
</evidence>
<comment type="function">
    <text evidence="13">Catalyzes the conversion of dethiobiotin (DTB) to biotin by the insertion of a sulfur atom into dethiobiotin via a radical-based mechanism.</text>
</comment>
<dbReference type="EMBL" id="LN847065">
    <property type="protein sequence ID" value="CRI43184.1"/>
    <property type="molecule type" value="Genomic_DNA"/>
</dbReference>
<keyword evidence="9 13" id="KW-0093">Biotin biosynthesis</keyword>
<dbReference type="InterPro" id="IPR013785">
    <property type="entry name" value="Aldolase_TIM"/>
</dbReference>
<dbReference type="Gene3D" id="3.20.20.70">
    <property type="entry name" value="Aldolase class I"/>
    <property type="match status" value="1"/>
</dbReference>
<dbReference type="GO" id="GO:0051537">
    <property type="term" value="F:2 iron, 2 sulfur cluster binding"/>
    <property type="evidence" value="ECO:0007669"/>
    <property type="project" value="UniProtKB-KW"/>
</dbReference>
<dbReference type="InterPro" id="IPR006638">
    <property type="entry name" value="Elp3/MiaA/NifB-like_rSAM"/>
</dbReference>
<keyword evidence="6 13" id="KW-0949">S-adenosyl-L-methionine</keyword>
<dbReference type="GO" id="GO:0004076">
    <property type="term" value="F:biotin synthase activity"/>
    <property type="evidence" value="ECO:0007669"/>
    <property type="project" value="UniProtKB-UniRule"/>
</dbReference>
<proteinExistence type="inferred from homology"/>
<feature type="binding site" evidence="13 14">
    <location>
        <position position="54"/>
    </location>
    <ligand>
        <name>[4Fe-4S] cluster</name>
        <dbReference type="ChEBI" id="CHEBI:49883"/>
        <note>4Fe-4S-S-AdoMet</note>
    </ligand>
</feature>
<dbReference type="SMART" id="SM00729">
    <property type="entry name" value="Elp3"/>
    <property type="match status" value="1"/>
</dbReference>
<dbReference type="GO" id="GO:0051539">
    <property type="term" value="F:4 iron, 4 sulfur cluster binding"/>
    <property type="evidence" value="ECO:0007669"/>
    <property type="project" value="UniProtKB-KW"/>
</dbReference>
<dbReference type="PROSITE" id="PS51918">
    <property type="entry name" value="RADICAL_SAM"/>
    <property type="match status" value="1"/>
</dbReference>
<comment type="catalytic activity">
    <reaction evidence="12 13">
        <text>(4R,5S)-dethiobiotin + (sulfur carrier)-SH + 2 reduced [2Fe-2S]-[ferredoxin] + 2 S-adenosyl-L-methionine = (sulfur carrier)-H + biotin + 2 5'-deoxyadenosine + 2 L-methionine + 2 oxidized [2Fe-2S]-[ferredoxin]</text>
        <dbReference type="Rhea" id="RHEA:22060"/>
        <dbReference type="Rhea" id="RHEA-COMP:10000"/>
        <dbReference type="Rhea" id="RHEA-COMP:10001"/>
        <dbReference type="Rhea" id="RHEA-COMP:14737"/>
        <dbReference type="Rhea" id="RHEA-COMP:14739"/>
        <dbReference type="ChEBI" id="CHEBI:17319"/>
        <dbReference type="ChEBI" id="CHEBI:29917"/>
        <dbReference type="ChEBI" id="CHEBI:33737"/>
        <dbReference type="ChEBI" id="CHEBI:33738"/>
        <dbReference type="ChEBI" id="CHEBI:57586"/>
        <dbReference type="ChEBI" id="CHEBI:57844"/>
        <dbReference type="ChEBI" id="CHEBI:59789"/>
        <dbReference type="ChEBI" id="CHEBI:64428"/>
        <dbReference type="ChEBI" id="CHEBI:149473"/>
        <dbReference type="EC" id="2.8.1.6"/>
    </reaction>
</comment>
<organism evidence="16">
    <name type="scientific">Chlamydia pneumoniae</name>
    <name type="common">Chlamydophila pneumoniae</name>
    <dbReference type="NCBI Taxonomy" id="83558"/>
    <lineage>
        <taxon>Bacteria</taxon>
        <taxon>Pseudomonadati</taxon>
        <taxon>Chlamydiota</taxon>
        <taxon>Chlamydiia</taxon>
        <taxon>Chlamydiales</taxon>
        <taxon>Chlamydiaceae</taxon>
        <taxon>Chlamydia/Chlamydophila group</taxon>
        <taxon>Chlamydia</taxon>
    </lineage>
</organism>
<reference evidence="16" key="1">
    <citation type="submission" date="2015-05" db="EMBL/GenBank/DDBJ databases">
        <authorList>
            <person name="Rattei Thomas"/>
        </authorList>
    </citation>
    <scope>NUCLEOTIDE SEQUENCE</scope>
    <source>
        <strain evidence="16">DC9</strain>
    </source>
</reference>
<evidence type="ECO:0000256" key="12">
    <source>
        <dbReference type="ARBA" id="ARBA00051157"/>
    </source>
</evidence>
<feature type="binding site" evidence="13 14">
    <location>
        <position position="190"/>
    </location>
    <ligand>
        <name>[2Fe-2S] cluster</name>
        <dbReference type="ChEBI" id="CHEBI:190135"/>
    </ligand>
</feature>
<keyword evidence="4 13" id="KW-0004">4Fe-4S</keyword>
<dbReference type="PIRSF" id="PIRSF001619">
    <property type="entry name" value="Biotin_synth"/>
    <property type="match status" value="1"/>
</dbReference>
<dbReference type="InterPro" id="IPR058240">
    <property type="entry name" value="rSAM_sf"/>
</dbReference>
<protein>
    <recommendedName>
        <fullName evidence="3 13">Biotin synthase</fullName>
        <ecNumber evidence="3 13">2.8.1.6</ecNumber>
    </recommendedName>
</protein>
<dbReference type="GO" id="GO:0005506">
    <property type="term" value="F:iron ion binding"/>
    <property type="evidence" value="ECO:0007669"/>
    <property type="project" value="UniProtKB-UniRule"/>
</dbReference>
<dbReference type="SFLD" id="SFLDG01060">
    <property type="entry name" value="BATS_domain_containing"/>
    <property type="match status" value="1"/>
</dbReference>
<evidence type="ECO:0000256" key="3">
    <source>
        <dbReference type="ARBA" id="ARBA00012236"/>
    </source>
</evidence>
<dbReference type="HAMAP" id="MF_01694">
    <property type="entry name" value="BioB"/>
    <property type="match status" value="1"/>
</dbReference>
<evidence type="ECO:0000256" key="13">
    <source>
        <dbReference type="HAMAP-Rule" id="MF_01694"/>
    </source>
</evidence>
<dbReference type="InterPro" id="IPR010722">
    <property type="entry name" value="BATS_dom"/>
</dbReference>
<comment type="similarity">
    <text evidence="2 13">Belongs to the radical SAM superfamily. Biotin synthase family.</text>
</comment>
<dbReference type="SUPFAM" id="SSF102114">
    <property type="entry name" value="Radical SAM enzymes"/>
    <property type="match status" value="1"/>
</dbReference>
<dbReference type="PANTHER" id="PTHR22976:SF2">
    <property type="entry name" value="BIOTIN SYNTHASE, MITOCHONDRIAL"/>
    <property type="match status" value="1"/>
</dbReference>
<accession>A0A0F7WXS0</accession>
<evidence type="ECO:0000313" key="16">
    <source>
        <dbReference type="EMBL" id="CRI43184.1"/>
    </source>
</evidence>
<feature type="binding site" evidence="13 14">
    <location>
        <position position="61"/>
    </location>
    <ligand>
        <name>[4Fe-4S] cluster</name>
        <dbReference type="ChEBI" id="CHEBI:49883"/>
        <note>4Fe-4S-S-AdoMet</note>
    </ligand>
</feature>
<dbReference type="SMART" id="SM00876">
    <property type="entry name" value="BATS"/>
    <property type="match status" value="1"/>
</dbReference>
<dbReference type="EC" id="2.8.1.6" evidence="3 13"/>
<dbReference type="PANTHER" id="PTHR22976">
    <property type="entry name" value="BIOTIN SYNTHASE"/>
    <property type="match status" value="1"/>
</dbReference>
<comment type="cofactor">
    <cofactor evidence="14">
        <name>[2Fe-2S] cluster</name>
        <dbReference type="ChEBI" id="CHEBI:190135"/>
    </cofactor>
    <text evidence="14">Binds 1 [2Fe-2S] cluster. The cluster is coordinated with 3 cysteines and 1 arginine.</text>
</comment>
<sequence>MREETVSWSLEDIREIYHTPVFELIHKANAILRSNFPHSELQTCYLISIKTGGCVEDCAYCAQSSRYHTHVTPEPMMKIVDVVERAKRAVELGATRVCLGAAWRNAKDDRYFDRVLAMVKSITDLGAEVCCALGMLSEEQAKKLYDAGLYAYNHNLDSSPEFYETIITTRSYEDRLNTLDVVNKSGISTCCGGIVGMGESEEDRIKLLHVLATRDHIPESVPVNLLWPIDGTPLQDQPPISFWEVLRTIATARVVFPRSMVRLAAGRAFLTVEQQTLCFLAGANSIFYGDKLLTVENNDIDEDAEMIKLLGLIPRPSFGIERGNPCHANNS</sequence>
<feature type="domain" description="Radical SAM core" evidence="15">
    <location>
        <begin position="39"/>
        <end position="264"/>
    </location>
</feature>
<keyword evidence="10 13" id="KW-0408">Iron</keyword>
<dbReference type="InterPro" id="IPR002684">
    <property type="entry name" value="Biotin_synth/BioAB"/>
</dbReference>
<dbReference type="CDD" id="cd01335">
    <property type="entry name" value="Radical_SAM"/>
    <property type="match status" value="1"/>
</dbReference>
<feature type="binding site" evidence="13 14">
    <location>
        <position position="130"/>
    </location>
    <ligand>
        <name>[2Fe-2S] cluster</name>
        <dbReference type="ChEBI" id="CHEBI:190135"/>
    </ligand>
</feature>
<comment type="cofactor">
    <cofactor evidence="13 14">
        <name>[4Fe-4S] cluster</name>
        <dbReference type="ChEBI" id="CHEBI:49883"/>
    </cofactor>
    <text evidence="13 14">Binds 1 [4Fe-4S] cluster. The cluster is coordinated with 3 cysteines and an exchangeable S-adenosyl-L-methionine.</text>
</comment>
<comment type="pathway">
    <text evidence="1 13">Cofactor biosynthesis; biotin biosynthesis; biotin from 7,8-diaminononanoate: step 2/2.</text>
</comment>
<keyword evidence="5 13" id="KW-0808">Transferase</keyword>
<dbReference type="SFLD" id="SFLDS00029">
    <property type="entry name" value="Radical_SAM"/>
    <property type="match status" value="1"/>
</dbReference>
<dbReference type="Pfam" id="PF04055">
    <property type="entry name" value="Radical_SAM"/>
    <property type="match status" value="1"/>
</dbReference>
<keyword evidence="11 13" id="KW-0411">Iron-sulfur</keyword>
<feature type="binding site" evidence="13 14">
    <location>
        <position position="262"/>
    </location>
    <ligand>
        <name>[2Fe-2S] cluster</name>
        <dbReference type="ChEBI" id="CHEBI:190135"/>
    </ligand>
</feature>
<evidence type="ECO:0000256" key="9">
    <source>
        <dbReference type="ARBA" id="ARBA00022756"/>
    </source>
</evidence>
<dbReference type="GO" id="GO:0009102">
    <property type="term" value="P:biotin biosynthetic process"/>
    <property type="evidence" value="ECO:0007669"/>
    <property type="project" value="UniProtKB-UniRule"/>
</dbReference>
<keyword evidence="8 13" id="KW-0479">Metal-binding</keyword>
<comment type="cofactor">
    <cofactor evidence="13">
        <name>[2Fe-2S] cluster</name>
        <dbReference type="ChEBI" id="CHEBI:190135"/>
    </cofactor>
    <text evidence="13">Binds 1 [2Fe-2S] cluster. The cluster is coordinated with 3 cysteines and 1 arginine.</text>
</comment>
<evidence type="ECO:0000256" key="5">
    <source>
        <dbReference type="ARBA" id="ARBA00022679"/>
    </source>
</evidence>
<dbReference type="SFLD" id="SFLDF00272">
    <property type="entry name" value="biotin_synthase"/>
    <property type="match status" value="1"/>
</dbReference>
<feature type="binding site" evidence="13 14">
    <location>
        <position position="58"/>
    </location>
    <ligand>
        <name>[4Fe-4S] cluster</name>
        <dbReference type="ChEBI" id="CHEBI:49883"/>
        <note>4Fe-4S-S-AdoMet</note>
    </ligand>
</feature>
<evidence type="ECO:0000259" key="15">
    <source>
        <dbReference type="PROSITE" id="PS51918"/>
    </source>
</evidence>